<dbReference type="RefSeq" id="WP_118277846.1">
    <property type="nucleotide sequence ID" value="NZ_AP019695.1"/>
</dbReference>
<dbReference type="SUPFAM" id="SSF52540">
    <property type="entry name" value="P-loop containing nucleoside triphosphate hydrolases"/>
    <property type="match status" value="1"/>
</dbReference>
<evidence type="ECO:0000256" key="10">
    <source>
        <dbReference type="SAM" id="MobiDB-lite"/>
    </source>
</evidence>
<dbReference type="FunFam" id="3.40.50.300:FF:000019">
    <property type="entry name" value="Translation initiation factor IF-2"/>
    <property type="match status" value="1"/>
</dbReference>
<dbReference type="FunFam" id="2.40.30.10:FF:000007">
    <property type="entry name" value="Translation initiation factor IF-2"/>
    <property type="match status" value="1"/>
</dbReference>
<feature type="compositionally biased region" description="Basic residues" evidence="10">
    <location>
        <begin position="1"/>
        <end position="16"/>
    </location>
</feature>
<dbReference type="Pfam" id="PF11987">
    <property type="entry name" value="IF-2"/>
    <property type="match status" value="1"/>
</dbReference>
<keyword evidence="6 8" id="KW-0342">GTP-binding</keyword>
<dbReference type="Pfam" id="PF00009">
    <property type="entry name" value="GTP_EFTU"/>
    <property type="match status" value="1"/>
</dbReference>
<comment type="function">
    <text evidence="7 8 9">One of the essential components for the initiation of protein synthesis. Protects formylmethionyl-tRNA from spontaneous hydrolysis and promotes its binding to the 30S ribosomal subunits. Also involved in the hydrolysis of GTP during the formation of the 70S ribosomal complex.</text>
</comment>
<evidence type="ECO:0000256" key="7">
    <source>
        <dbReference type="ARBA" id="ARBA00025162"/>
    </source>
</evidence>
<dbReference type="Gene3D" id="3.40.50.300">
    <property type="entry name" value="P-loop containing nucleotide triphosphate hydrolases"/>
    <property type="match status" value="1"/>
</dbReference>
<dbReference type="SUPFAM" id="SSF50447">
    <property type="entry name" value="Translation proteins"/>
    <property type="match status" value="2"/>
</dbReference>
<evidence type="ECO:0000313" key="13">
    <source>
        <dbReference type="Proteomes" id="UP000464754"/>
    </source>
</evidence>
<dbReference type="Gene3D" id="2.40.30.10">
    <property type="entry name" value="Translation factors"/>
    <property type="match status" value="2"/>
</dbReference>
<evidence type="ECO:0000256" key="9">
    <source>
        <dbReference type="RuleBase" id="RU000644"/>
    </source>
</evidence>
<dbReference type="SUPFAM" id="SSF52156">
    <property type="entry name" value="Initiation factor IF2/eIF5b, domain 3"/>
    <property type="match status" value="1"/>
</dbReference>
<evidence type="ECO:0000259" key="11">
    <source>
        <dbReference type="PROSITE" id="PS51722"/>
    </source>
</evidence>
<organism evidence="12 13">
    <name type="scientific">Amedibacterium intestinale</name>
    <dbReference type="NCBI Taxonomy" id="2583452"/>
    <lineage>
        <taxon>Bacteria</taxon>
        <taxon>Bacillati</taxon>
        <taxon>Bacillota</taxon>
        <taxon>Erysipelotrichia</taxon>
        <taxon>Erysipelotrichales</taxon>
        <taxon>Erysipelotrichaceae</taxon>
        <taxon>Amedibacterium</taxon>
    </lineage>
</organism>
<dbReference type="HAMAP" id="MF_00100_B">
    <property type="entry name" value="IF_2_B"/>
    <property type="match status" value="1"/>
</dbReference>
<keyword evidence="5 8" id="KW-0648">Protein biosynthesis</keyword>
<evidence type="ECO:0000256" key="3">
    <source>
        <dbReference type="ARBA" id="ARBA00022540"/>
    </source>
</evidence>
<dbReference type="PROSITE" id="PS51722">
    <property type="entry name" value="G_TR_2"/>
    <property type="match status" value="1"/>
</dbReference>
<dbReference type="InterPro" id="IPR005225">
    <property type="entry name" value="Small_GTP-bd"/>
</dbReference>
<accession>A0A6N4THE3</accession>
<dbReference type="CDD" id="cd01887">
    <property type="entry name" value="IF2_eIF5B"/>
    <property type="match status" value="1"/>
</dbReference>
<dbReference type="NCBIfam" id="TIGR00231">
    <property type="entry name" value="small_GTP"/>
    <property type="match status" value="1"/>
</dbReference>
<evidence type="ECO:0000313" key="12">
    <source>
        <dbReference type="EMBL" id="BBK21512.1"/>
    </source>
</evidence>
<keyword evidence="8" id="KW-0963">Cytoplasm</keyword>
<reference evidence="13" key="1">
    <citation type="submission" date="2019-05" db="EMBL/GenBank/DDBJ databases">
        <title>Complete genome sequencing of Absiella argi strain JCM 30884.</title>
        <authorList>
            <person name="Sakamoto M."/>
            <person name="Murakami T."/>
            <person name="Mori H."/>
        </authorList>
    </citation>
    <scope>NUCLEOTIDE SEQUENCE [LARGE SCALE GENOMIC DNA]</scope>
    <source>
        <strain evidence="13">JCM 30884</strain>
    </source>
</reference>
<dbReference type="CDD" id="cd03692">
    <property type="entry name" value="mtIF2_IVc"/>
    <property type="match status" value="1"/>
</dbReference>
<dbReference type="InterPro" id="IPR000795">
    <property type="entry name" value="T_Tr_GTP-bd_dom"/>
</dbReference>
<feature type="binding site" evidence="8">
    <location>
        <begin position="124"/>
        <end position="131"/>
    </location>
    <ligand>
        <name>GTP</name>
        <dbReference type="ChEBI" id="CHEBI:37565"/>
    </ligand>
</feature>
<sequence length="614" mass="67135">MARQQKKGNNKKGNNGKKRDFSSKKERVEVTEITYSAPITVGELAEKLNRNASEIIKLLFMMGTMVTINSVLDDETVELICMEWNVECHKEIIIDESDFEEQINNEEEDEANLVERPPVVTIMGHVDHGKTTLLDTIRKTHVTEGEFGGITQHIGAYQVGVNGKKVTFLDTPGHEAFTAMRARGAQVTDIVIIVVAADDGVMPQTKEAVDHAKAAGVPVIVAVNKIDKPGANRDRVVSEMSELGLMPEEWGGDTIYVDVSAKFGDGVPDLLETILIVAEVENFRANPNKMATGTVIEAKLDKGRGPVTTLLVQNGTLHTGDALVVGTVFGRVRKMTDDRGRELKEALPSMPVEIIGLNDVPVAGDIFKAFDSEKKARNIAEERLNKKIAQERSSSSAMSLDDLARQIEEGEVQDVNVIIKADVQGSAEAVKASMEKIEVDGVRVNVIRSTAGAITESDIMLASASNAVIYGFNVRPSAMVRKKAEEEGIDIRLHNIIYKALEEMESAMKGMLAPVFEEVVIGQAEVRQTYKVSKVGTIAGCMVTDGCIRKDCGVRLIREGVVIYTGKLGSLKRFQNDAKEVQNGFECGMTIENFNDIKEGDIIEAYEDQQVDPA</sequence>
<feature type="region of interest" description="G-domain" evidence="8">
    <location>
        <begin position="118"/>
        <end position="266"/>
    </location>
</feature>
<dbReference type="PANTHER" id="PTHR43381:SF5">
    <property type="entry name" value="TR-TYPE G DOMAIN-CONTAINING PROTEIN"/>
    <property type="match status" value="1"/>
</dbReference>
<dbReference type="InterPro" id="IPR015760">
    <property type="entry name" value="TIF_IF2"/>
</dbReference>
<dbReference type="InterPro" id="IPR027417">
    <property type="entry name" value="P-loop_NTPase"/>
</dbReference>
<dbReference type="InterPro" id="IPR009000">
    <property type="entry name" value="Transl_B-barrel_sf"/>
</dbReference>
<evidence type="ECO:0000256" key="4">
    <source>
        <dbReference type="ARBA" id="ARBA00022741"/>
    </source>
</evidence>
<dbReference type="NCBIfam" id="TIGR00487">
    <property type="entry name" value="IF-2"/>
    <property type="match status" value="1"/>
</dbReference>
<feature type="binding site" evidence="8">
    <location>
        <begin position="170"/>
        <end position="174"/>
    </location>
    <ligand>
        <name>GTP</name>
        <dbReference type="ChEBI" id="CHEBI:37565"/>
    </ligand>
</feature>
<dbReference type="InterPro" id="IPR006847">
    <property type="entry name" value="IF2_N"/>
</dbReference>
<evidence type="ECO:0000256" key="1">
    <source>
        <dbReference type="ARBA" id="ARBA00007733"/>
    </source>
</evidence>
<name>A0A6N4THE3_9FIRM</name>
<feature type="domain" description="Tr-type G" evidence="11">
    <location>
        <begin position="115"/>
        <end position="283"/>
    </location>
</feature>
<dbReference type="InterPro" id="IPR036925">
    <property type="entry name" value="TIF_IF2_dom3_sf"/>
</dbReference>
<dbReference type="KEGG" id="aarg:Aargi30884_04150"/>
<dbReference type="InterPro" id="IPR023115">
    <property type="entry name" value="TIF_IF2_dom3"/>
</dbReference>
<dbReference type="InterPro" id="IPR044145">
    <property type="entry name" value="IF2_II"/>
</dbReference>
<dbReference type="CDD" id="cd03702">
    <property type="entry name" value="IF2_mtIF2_II"/>
    <property type="match status" value="1"/>
</dbReference>
<dbReference type="AlphaFoldDB" id="A0A6N4THE3"/>
<evidence type="ECO:0000256" key="6">
    <source>
        <dbReference type="ARBA" id="ARBA00023134"/>
    </source>
</evidence>
<dbReference type="GO" id="GO:0005829">
    <property type="term" value="C:cytosol"/>
    <property type="evidence" value="ECO:0007669"/>
    <property type="project" value="TreeGrafter"/>
</dbReference>
<evidence type="ECO:0000256" key="5">
    <source>
        <dbReference type="ARBA" id="ARBA00022917"/>
    </source>
</evidence>
<dbReference type="PANTHER" id="PTHR43381">
    <property type="entry name" value="TRANSLATION INITIATION FACTOR IF-2-RELATED"/>
    <property type="match status" value="1"/>
</dbReference>
<keyword evidence="13" id="KW-1185">Reference proteome</keyword>
<gene>
    <name evidence="8 12" type="primary">infB</name>
    <name evidence="12" type="ORF">Aargi30884_04150</name>
</gene>
<evidence type="ECO:0000256" key="8">
    <source>
        <dbReference type="HAMAP-Rule" id="MF_00100"/>
    </source>
</evidence>
<dbReference type="GO" id="GO:0003924">
    <property type="term" value="F:GTPase activity"/>
    <property type="evidence" value="ECO:0007669"/>
    <property type="project" value="UniProtKB-UniRule"/>
</dbReference>
<dbReference type="FunFam" id="2.40.30.10:FF:000008">
    <property type="entry name" value="Translation initiation factor IF-2"/>
    <property type="match status" value="1"/>
</dbReference>
<dbReference type="InterPro" id="IPR000178">
    <property type="entry name" value="TF_IF2_bacterial-like"/>
</dbReference>
<dbReference type="Proteomes" id="UP000464754">
    <property type="component" value="Chromosome"/>
</dbReference>
<dbReference type="GO" id="GO:0003743">
    <property type="term" value="F:translation initiation factor activity"/>
    <property type="evidence" value="ECO:0007669"/>
    <property type="project" value="UniProtKB-UniRule"/>
</dbReference>
<dbReference type="GO" id="GO:0005525">
    <property type="term" value="F:GTP binding"/>
    <property type="evidence" value="ECO:0007669"/>
    <property type="project" value="UniProtKB-KW"/>
</dbReference>
<protein>
    <recommendedName>
        <fullName evidence="2 8">Translation initiation factor IF-2</fullName>
    </recommendedName>
</protein>
<feature type="region of interest" description="Disordered" evidence="10">
    <location>
        <begin position="1"/>
        <end position="25"/>
    </location>
</feature>
<feature type="binding site" evidence="8">
    <location>
        <begin position="224"/>
        <end position="227"/>
    </location>
    <ligand>
        <name>GTP</name>
        <dbReference type="ChEBI" id="CHEBI:37565"/>
    </ligand>
</feature>
<comment type="subcellular location">
    <subcellularLocation>
        <location evidence="8">Cytoplasm</location>
    </subcellularLocation>
</comment>
<dbReference type="Gene3D" id="3.40.50.10050">
    <property type="entry name" value="Translation initiation factor IF- 2, domain 3"/>
    <property type="match status" value="1"/>
</dbReference>
<comment type="similarity">
    <text evidence="1 8 9">Belongs to the TRAFAC class translation factor GTPase superfamily. Classic translation factor GTPase family. IF-2 subfamily.</text>
</comment>
<evidence type="ECO:0000256" key="2">
    <source>
        <dbReference type="ARBA" id="ARBA00020675"/>
    </source>
</evidence>
<dbReference type="EMBL" id="AP019695">
    <property type="protein sequence ID" value="BBK21512.1"/>
    <property type="molecule type" value="Genomic_DNA"/>
</dbReference>
<keyword evidence="3 8" id="KW-0396">Initiation factor</keyword>
<dbReference type="FunFam" id="3.40.50.10050:FF:000001">
    <property type="entry name" value="Translation initiation factor IF-2"/>
    <property type="match status" value="1"/>
</dbReference>
<proteinExistence type="inferred from homology"/>
<dbReference type="InterPro" id="IPR053905">
    <property type="entry name" value="EF-G-like_DII"/>
</dbReference>
<dbReference type="Pfam" id="PF22042">
    <property type="entry name" value="EF-G_D2"/>
    <property type="match status" value="1"/>
</dbReference>
<keyword evidence="4 8" id="KW-0547">Nucleotide-binding</keyword>
<dbReference type="Pfam" id="PF04760">
    <property type="entry name" value="IF2_N"/>
    <property type="match status" value="1"/>
</dbReference>